<dbReference type="InterPro" id="IPR035965">
    <property type="entry name" value="PAS-like_dom_sf"/>
</dbReference>
<dbReference type="PANTHER" id="PTHR43547:SF2">
    <property type="entry name" value="HYBRID SIGNAL TRANSDUCTION HISTIDINE KINASE C"/>
    <property type="match status" value="1"/>
</dbReference>
<dbReference type="InterPro" id="IPR029016">
    <property type="entry name" value="GAF-like_dom_sf"/>
</dbReference>
<dbReference type="CDD" id="cd00130">
    <property type="entry name" value="PAS"/>
    <property type="match status" value="3"/>
</dbReference>
<evidence type="ECO:0000259" key="12">
    <source>
        <dbReference type="PROSITE" id="PS50110"/>
    </source>
</evidence>
<feature type="modified residue" description="4-aspartylphosphate" evidence="9">
    <location>
        <position position="1426"/>
    </location>
</feature>
<evidence type="ECO:0000256" key="1">
    <source>
        <dbReference type="ARBA" id="ARBA00000085"/>
    </source>
</evidence>
<feature type="domain" description="PAC" evidence="14">
    <location>
        <begin position="715"/>
        <end position="767"/>
    </location>
</feature>
<dbReference type="Proteomes" id="UP000715781">
    <property type="component" value="Unassembled WGS sequence"/>
</dbReference>
<dbReference type="SMART" id="SM00065">
    <property type="entry name" value="GAF"/>
    <property type="match status" value="2"/>
</dbReference>
<dbReference type="InterPro" id="IPR001610">
    <property type="entry name" value="PAC"/>
</dbReference>
<dbReference type="InterPro" id="IPR000700">
    <property type="entry name" value="PAS-assoc_C"/>
</dbReference>
<dbReference type="InterPro" id="IPR036890">
    <property type="entry name" value="HATPase_C_sf"/>
</dbReference>
<dbReference type="SMART" id="SM00388">
    <property type="entry name" value="HisKA"/>
    <property type="match status" value="1"/>
</dbReference>
<evidence type="ECO:0000259" key="11">
    <source>
        <dbReference type="PROSITE" id="PS50109"/>
    </source>
</evidence>
<dbReference type="Pfam" id="PF08448">
    <property type="entry name" value="PAS_4"/>
    <property type="match status" value="1"/>
</dbReference>
<accession>A0A951PWZ2</accession>
<dbReference type="Gene3D" id="3.30.565.10">
    <property type="entry name" value="Histidine kinase-like ATPase, C-terminal domain"/>
    <property type="match status" value="1"/>
</dbReference>
<evidence type="ECO:0000256" key="5">
    <source>
        <dbReference type="ARBA" id="ARBA00022679"/>
    </source>
</evidence>
<feature type="domain" description="Histidine kinase" evidence="11">
    <location>
        <begin position="1137"/>
        <end position="1355"/>
    </location>
</feature>
<evidence type="ECO:0000256" key="6">
    <source>
        <dbReference type="ARBA" id="ARBA00022777"/>
    </source>
</evidence>
<dbReference type="SUPFAM" id="SSF52172">
    <property type="entry name" value="CheY-like"/>
    <property type="match status" value="1"/>
</dbReference>
<dbReference type="Pfam" id="PF02518">
    <property type="entry name" value="HATPase_c"/>
    <property type="match status" value="1"/>
</dbReference>
<dbReference type="SUPFAM" id="SSF55874">
    <property type="entry name" value="ATPase domain of HSP90 chaperone/DNA topoisomerase II/histidine kinase"/>
    <property type="match status" value="1"/>
</dbReference>
<gene>
    <name evidence="15" type="ORF">KME32_05820</name>
</gene>
<feature type="domain" description="PAS" evidence="13">
    <location>
        <begin position="366"/>
        <end position="440"/>
    </location>
</feature>
<dbReference type="InterPro" id="IPR003661">
    <property type="entry name" value="HisK_dim/P_dom"/>
</dbReference>
<dbReference type="PANTHER" id="PTHR43547">
    <property type="entry name" value="TWO-COMPONENT HISTIDINE KINASE"/>
    <property type="match status" value="1"/>
</dbReference>
<dbReference type="PRINTS" id="PR00344">
    <property type="entry name" value="BCTRLSENSOR"/>
</dbReference>
<dbReference type="Pfam" id="PF00512">
    <property type="entry name" value="HisKA"/>
    <property type="match status" value="1"/>
</dbReference>
<dbReference type="EC" id="2.7.13.3" evidence="3"/>
<dbReference type="Gene3D" id="3.40.50.2300">
    <property type="match status" value="1"/>
</dbReference>
<dbReference type="InterPro" id="IPR004358">
    <property type="entry name" value="Sig_transdc_His_kin-like_C"/>
</dbReference>
<dbReference type="InterPro" id="IPR005467">
    <property type="entry name" value="His_kinase_dom"/>
</dbReference>
<dbReference type="InterPro" id="IPR001789">
    <property type="entry name" value="Sig_transdc_resp-reg_receiver"/>
</dbReference>
<evidence type="ECO:0000313" key="15">
    <source>
        <dbReference type="EMBL" id="MBW4560668.1"/>
    </source>
</evidence>
<dbReference type="PROSITE" id="PS50110">
    <property type="entry name" value="RESPONSE_REGULATORY"/>
    <property type="match status" value="1"/>
</dbReference>
<sequence length="1497" mass="167251">MKRDRSGKFTHNWGSESKQAVNLSLTQTAWQILKQEASQRGISRSELVERYARSLESSSAGNELGERNSKIAAAPNPNMDAEDDRRDGEVQHQTEERFRQIIDVIPQIVWTCKATGEWEYFNQQAFIAFGINLEQIVAKGWQALVHPDDLPQCINAWIATLTTGNNYQIECRLKIADGSYRWHLTRATPERDRTGKIIRWFGTCTDINDRKQLEQLLEQQAQEVANQRQWLEAVLNLLPIPLVFIEPETACFIFSNQAANEMAGGEIASDRFAREYNAEFYCTDATGQFIPPDQLPTARVARGEKIHKAQINWHTPTGVYSLLVHADILPAMHDHPATCVMVFQDIGEQQAALRDRQQIEVQLQQNQRFIQQVADATPGILYIYDLIEQRNVYVNRQIGELLGYTPAQVQAIGNQLFAQLMHPDDFATLAAHIERFHHAEDGEIIEREYRMQHSNGEWRWLWSRDLIFTRTENGSPRQVIGISHDITVRKRAEAALKASETQARARAQELEAFMEVAPVAVWLAHDPECHQVTVNRAAYELIRARPGSVATATPKDGVYPFKFKTQRNGQEVPPQELSLQKAGQTGQEVCEEAEIVFEDGVVRYIYGRAVPIWDEEGKVRGVIGAYLDITERKQAEEAVRLSQERYRSLAESLPQLVCMTDADGVTNYCNQSWIDYTGLTLEQTQGNGWQQAFDSDDLPLILKRWTEALIDGNAYSIEIRIRRFDGVYHWHLNKIVPIKAENGSIVGWLGAATDIDERKRTEQREQLLALASQTFAAARLDLQTVLDTITRLISDLTGDSCVLSLLSEDKQWLETVSFYHINPEVREFLGELLEHPRHITDGMAGRVAQTGETIFLPVVSQEQIRDSVNQEYLPYLDRFGIYSLLIVPLKVQEQIIGTLGISREQPGYPYSNDHPRLLQDIADRAAMAIANARLYQQARLARQQAEQTADRSARLQLVTAALSESLTPTQVAEVIVEQSLAVLNAAAALVAVVCENGSEFEIIHSVGFQADIVKIWRRVAIASSNPLSDAIRSGQPIWEESTDERVSRYPHLVDTYASYNYTTWISLPLMVEGRAVGGITLGFSEFSSLNQDQRAFILALCQQAAGAIARAQLYEAEQFARATAEAANRTKDEFLAVLSHELRTPLNPILGWAKLLRNGKLNTDKTALALETIERNAKLQAELIEDLLDISRILQGKLTLNSCQVNLKAVIEAAIETVRLAAEAKAIQIQINFASDEAKVLGDAARLQQVLWNLLSNAVKFTPTGGKVEVELETIDLYAQIQVKDTGKGISSEFLPYVFDYFRQADSSITRTFGGLGLGLAIARHIVELHGGTIKAESPGEEQGATFTLRLPLLFTPTSTTEAKTLTQSTQTLRGIQVLAVDDEVDNLELAAFILEEAGATVICVASAREALQALNQKVPDILLADIGMPEIDGYALLRQIRAMPPEQGGHIPAIALTAYAGEINQQKALEAGFQLYISKPVDPEVLIEAIASTSNK</sequence>
<dbReference type="InterPro" id="IPR000014">
    <property type="entry name" value="PAS"/>
</dbReference>
<feature type="domain" description="PAC" evidence="14">
    <location>
        <begin position="167"/>
        <end position="219"/>
    </location>
</feature>
<dbReference type="CDD" id="cd00082">
    <property type="entry name" value="HisKA"/>
    <property type="match status" value="1"/>
</dbReference>
<name>A0A951PWZ2_9NOST</name>
<dbReference type="Gene3D" id="3.30.450.40">
    <property type="match status" value="2"/>
</dbReference>
<keyword evidence="6" id="KW-0418">Kinase</keyword>
<evidence type="ECO:0000259" key="13">
    <source>
        <dbReference type="PROSITE" id="PS50112"/>
    </source>
</evidence>
<dbReference type="InterPro" id="IPR013656">
    <property type="entry name" value="PAS_4"/>
</dbReference>
<evidence type="ECO:0000256" key="9">
    <source>
        <dbReference type="PROSITE-ProRule" id="PRU00169"/>
    </source>
</evidence>
<feature type="compositionally biased region" description="Basic and acidic residues" evidence="10">
    <location>
        <begin position="83"/>
        <end position="93"/>
    </location>
</feature>
<reference evidence="15" key="1">
    <citation type="submission" date="2021-05" db="EMBL/GenBank/DDBJ databases">
        <authorList>
            <person name="Pietrasiak N."/>
            <person name="Ward R."/>
            <person name="Stajich J.E."/>
            <person name="Kurbessoian T."/>
        </authorList>
    </citation>
    <scope>NUCLEOTIDE SEQUENCE</scope>
    <source>
        <strain evidence="15">JT2-VF2</strain>
    </source>
</reference>
<comment type="similarity">
    <text evidence="2">In the N-terminal section; belongs to the phytochrome family.</text>
</comment>
<dbReference type="InterPro" id="IPR013655">
    <property type="entry name" value="PAS_fold_3"/>
</dbReference>
<keyword evidence="5" id="KW-0808">Transferase</keyword>
<dbReference type="Pfam" id="PF00072">
    <property type="entry name" value="Response_reg"/>
    <property type="match status" value="1"/>
</dbReference>
<dbReference type="FunFam" id="3.30.450.20:FF:000099">
    <property type="entry name" value="Sensory box sensor histidine kinase"/>
    <property type="match status" value="2"/>
</dbReference>
<dbReference type="Gene3D" id="3.30.450.20">
    <property type="entry name" value="PAS domain"/>
    <property type="match status" value="4"/>
</dbReference>
<dbReference type="Pfam" id="PF08447">
    <property type="entry name" value="PAS_3"/>
    <property type="match status" value="3"/>
</dbReference>
<dbReference type="GO" id="GO:0000155">
    <property type="term" value="F:phosphorelay sensor kinase activity"/>
    <property type="evidence" value="ECO:0007669"/>
    <property type="project" value="InterPro"/>
</dbReference>
<comment type="catalytic activity">
    <reaction evidence="1">
        <text>ATP + protein L-histidine = ADP + protein N-phospho-L-histidine.</text>
        <dbReference type="EC" id="2.7.13.3"/>
    </reaction>
</comment>
<dbReference type="Pfam" id="PF01590">
    <property type="entry name" value="GAF"/>
    <property type="match status" value="1"/>
</dbReference>
<evidence type="ECO:0000256" key="3">
    <source>
        <dbReference type="ARBA" id="ARBA00012438"/>
    </source>
</evidence>
<evidence type="ECO:0000256" key="7">
    <source>
        <dbReference type="ARBA" id="ARBA00023012"/>
    </source>
</evidence>
<dbReference type="SUPFAM" id="SSF55785">
    <property type="entry name" value="PYP-like sensor domain (PAS domain)"/>
    <property type="match status" value="4"/>
</dbReference>
<dbReference type="SMART" id="SM00387">
    <property type="entry name" value="HATPase_c"/>
    <property type="match status" value="1"/>
</dbReference>
<feature type="domain" description="PAS" evidence="13">
    <location>
        <begin position="642"/>
        <end position="713"/>
    </location>
</feature>
<evidence type="ECO:0000256" key="4">
    <source>
        <dbReference type="ARBA" id="ARBA00022553"/>
    </source>
</evidence>
<proteinExistence type="inferred from homology"/>
<feature type="domain" description="PAS" evidence="13">
    <location>
        <begin position="94"/>
        <end position="149"/>
    </location>
</feature>
<evidence type="ECO:0000256" key="10">
    <source>
        <dbReference type="SAM" id="MobiDB-lite"/>
    </source>
</evidence>
<evidence type="ECO:0000256" key="2">
    <source>
        <dbReference type="ARBA" id="ARBA00006402"/>
    </source>
</evidence>
<dbReference type="CDD" id="cd17580">
    <property type="entry name" value="REC_2_DhkD-like"/>
    <property type="match status" value="1"/>
</dbReference>
<dbReference type="Pfam" id="PF13185">
    <property type="entry name" value="GAF_2"/>
    <property type="match status" value="1"/>
</dbReference>
<dbReference type="FunFam" id="3.30.565.10:FF:000010">
    <property type="entry name" value="Sensor histidine kinase RcsC"/>
    <property type="match status" value="1"/>
</dbReference>
<evidence type="ECO:0000313" key="16">
    <source>
        <dbReference type="Proteomes" id="UP000715781"/>
    </source>
</evidence>
<dbReference type="PROSITE" id="PS50113">
    <property type="entry name" value="PAC"/>
    <property type="match status" value="4"/>
</dbReference>
<feature type="domain" description="PAC" evidence="14">
    <location>
        <begin position="589"/>
        <end position="641"/>
    </location>
</feature>
<dbReference type="SMART" id="SM00448">
    <property type="entry name" value="REC"/>
    <property type="match status" value="1"/>
</dbReference>
<organism evidence="15 16">
    <name type="scientific">Mojavia pulchra JT2-VF2</name>
    <dbReference type="NCBI Taxonomy" id="287848"/>
    <lineage>
        <taxon>Bacteria</taxon>
        <taxon>Bacillati</taxon>
        <taxon>Cyanobacteriota</taxon>
        <taxon>Cyanophyceae</taxon>
        <taxon>Nostocales</taxon>
        <taxon>Nostocaceae</taxon>
    </lineage>
</organism>
<reference evidence="15" key="2">
    <citation type="journal article" date="2022" name="Microbiol. Resour. Announc.">
        <title>Metagenome Sequencing to Explore Phylogenomics of Terrestrial Cyanobacteria.</title>
        <authorList>
            <person name="Ward R.D."/>
            <person name="Stajich J.E."/>
            <person name="Johansen J.R."/>
            <person name="Huntemann M."/>
            <person name="Clum A."/>
            <person name="Foster B."/>
            <person name="Foster B."/>
            <person name="Roux S."/>
            <person name="Palaniappan K."/>
            <person name="Varghese N."/>
            <person name="Mukherjee S."/>
            <person name="Reddy T.B.K."/>
            <person name="Daum C."/>
            <person name="Copeland A."/>
            <person name="Chen I.A."/>
            <person name="Ivanova N.N."/>
            <person name="Kyrpides N.C."/>
            <person name="Shapiro N."/>
            <person name="Eloe-Fadrosh E.A."/>
            <person name="Pietrasiak N."/>
        </authorList>
    </citation>
    <scope>NUCLEOTIDE SEQUENCE</scope>
    <source>
        <strain evidence="15">JT2-VF2</strain>
    </source>
</reference>
<dbReference type="InterPro" id="IPR003594">
    <property type="entry name" value="HATPase_dom"/>
</dbReference>
<dbReference type="EMBL" id="JAHHHN010000002">
    <property type="protein sequence ID" value="MBW4560668.1"/>
    <property type="molecule type" value="Genomic_DNA"/>
</dbReference>
<keyword evidence="7" id="KW-0902">Two-component regulatory system</keyword>
<dbReference type="PROSITE" id="PS50112">
    <property type="entry name" value="PAS"/>
    <property type="match status" value="3"/>
</dbReference>
<feature type="region of interest" description="Disordered" evidence="10">
    <location>
        <begin position="58"/>
        <end position="93"/>
    </location>
</feature>
<dbReference type="NCBIfam" id="TIGR00229">
    <property type="entry name" value="sensory_box"/>
    <property type="match status" value="4"/>
</dbReference>
<dbReference type="SMART" id="SM00091">
    <property type="entry name" value="PAS"/>
    <property type="match status" value="4"/>
</dbReference>
<dbReference type="InterPro" id="IPR003018">
    <property type="entry name" value="GAF"/>
</dbReference>
<dbReference type="SMART" id="SM00086">
    <property type="entry name" value="PAC"/>
    <property type="match status" value="4"/>
</dbReference>
<protein>
    <recommendedName>
        <fullName evidence="8">Circadian input-output histidine kinase CikA</fullName>
        <ecNumber evidence="3">2.7.13.3</ecNumber>
    </recommendedName>
</protein>
<dbReference type="SUPFAM" id="SSF55781">
    <property type="entry name" value="GAF domain-like"/>
    <property type="match status" value="2"/>
</dbReference>
<dbReference type="SUPFAM" id="SSF47384">
    <property type="entry name" value="Homodimeric domain of signal transducing histidine kinase"/>
    <property type="match status" value="1"/>
</dbReference>
<dbReference type="InterPro" id="IPR036097">
    <property type="entry name" value="HisK_dim/P_sf"/>
</dbReference>
<evidence type="ECO:0000256" key="8">
    <source>
        <dbReference type="ARBA" id="ARBA00074306"/>
    </source>
</evidence>
<dbReference type="CDD" id="cd16922">
    <property type="entry name" value="HATPase_EvgS-ArcB-TorS-like"/>
    <property type="match status" value="1"/>
</dbReference>
<dbReference type="PROSITE" id="PS50109">
    <property type="entry name" value="HIS_KIN"/>
    <property type="match status" value="1"/>
</dbReference>
<dbReference type="Gene3D" id="1.10.287.130">
    <property type="match status" value="1"/>
</dbReference>
<feature type="domain" description="Response regulatory" evidence="12">
    <location>
        <begin position="1377"/>
        <end position="1495"/>
    </location>
</feature>
<evidence type="ECO:0000259" key="14">
    <source>
        <dbReference type="PROSITE" id="PS50113"/>
    </source>
</evidence>
<dbReference type="InterPro" id="IPR011006">
    <property type="entry name" value="CheY-like_superfamily"/>
</dbReference>
<keyword evidence="4 9" id="KW-0597">Phosphoprotein</keyword>
<comment type="caution">
    <text evidence="15">The sequence shown here is derived from an EMBL/GenBank/DDBJ whole genome shotgun (WGS) entry which is preliminary data.</text>
</comment>
<feature type="domain" description="PAC" evidence="14">
    <location>
        <begin position="445"/>
        <end position="498"/>
    </location>
</feature>